<evidence type="ECO:0000256" key="5">
    <source>
        <dbReference type="PROSITE-ProRule" id="PRU00169"/>
    </source>
</evidence>
<evidence type="ECO:0000256" key="2">
    <source>
        <dbReference type="ARBA" id="ARBA00012438"/>
    </source>
</evidence>
<evidence type="ECO:0000256" key="6">
    <source>
        <dbReference type="PROSITE-ProRule" id="PRU00339"/>
    </source>
</evidence>
<dbReference type="CDD" id="cd00082">
    <property type="entry name" value="HisKA"/>
    <property type="match status" value="1"/>
</dbReference>
<dbReference type="SUPFAM" id="SSF52172">
    <property type="entry name" value="CheY-like"/>
    <property type="match status" value="1"/>
</dbReference>
<dbReference type="InterPro" id="IPR003594">
    <property type="entry name" value="HATPase_dom"/>
</dbReference>
<proteinExistence type="predicted"/>
<dbReference type="InterPro" id="IPR005467">
    <property type="entry name" value="His_kinase_dom"/>
</dbReference>
<dbReference type="SUPFAM" id="SSF47384">
    <property type="entry name" value="Homodimeric domain of signal transducing histidine kinase"/>
    <property type="match status" value="1"/>
</dbReference>
<reference evidence="11" key="1">
    <citation type="journal article" date="2019" name="Int. J. Syst. Evol. Microbiol.">
        <title>The Global Catalogue of Microorganisms (GCM) 10K type strain sequencing project: providing services to taxonomists for standard genome sequencing and annotation.</title>
        <authorList>
            <consortium name="The Broad Institute Genomics Platform"/>
            <consortium name="The Broad Institute Genome Sequencing Center for Infectious Disease"/>
            <person name="Wu L."/>
            <person name="Ma J."/>
        </authorList>
    </citation>
    <scope>NUCLEOTIDE SEQUENCE [LARGE SCALE GENOMIC DNA]</scope>
    <source>
        <strain evidence="11">CCUG 60529</strain>
    </source>
</reference>
<keyword evidence="11" id="KW-1185">Reference proteome</keyword>
<dbReference type="Gene3D" id="3.40.50.2300">
    <property type="match status" value="1"/>
</dbReference>
<keyword evidence="10" id="KW-0547">Nucleotide-binding</keyword>
<dbReference type="Pfam" id="PF02518">
    <property type="entry name" value="HATPase_c"/>
    <property type="match status" value="1"/>
</dbReference>
<keyword evidence="6" id="KW-0802">TPR repeat</keyword>
<evidence type="ECO:0000313" key="10">
    <source>
        <dbReference type="EMBL" id="MFD0836776.1"/>
    </source>
</evidence>
<feature type="domain" description="Response regulatory" evidence="9">
    <location>
        <begin position="625"/>
        <end position="739"/>
    </location>
</feature>
<dbReference type="SMART" id="SM00028">
    <property type="entry name" value="TPR"/>
    <property type="match status" value="2"/>
</dbReference>
<evidence type="ECO:0000313" key="11">
    <source>
        <dbReference type="Proteomes" id="UP001597011"/>
    </source>
</evidence>
<dbReference type="SMART" id="SM00448">
    <property type="entry name" value="REC"/>
    <property type="match status" value="1"/>
</dbReference>
<name>A0ABW3BUM9_9FLAO</name>
<dbReference type="InterPro" id="IPR003661">
    <property type="entry name" value="HisK_dim/P_dom"/>
</dbReference>
<dbReference type="Proteomes" id="UP001597011">
    <property type="component" value="Unassembled WGS sequence"/>
</dbReference>
<evidence type="ECO:0000256" key="3">
    <source>
        <dbReference type="ARBA" id="ARBA00022553"/>
    </source>
</evidence>
<dbReference type="EC" id="2.7.13.3" evidence="2"/>
<dbReference type="PRINTS" id="PR00344">
    <property type="entry name" value="BCTRLSENSOR"/>
</dbReference>
<dbReference type="SUPFAM" id="SSF55874">
    <property type="entry name" value="ATPase domain of HSP90 chaperone/DNA topoisomerase II/histidine kinase"/>
    <property type="match status" value="1"/>
</dbReference>
<dbReference type="InterPro" id="IPR036890">
    <property type="entry name" value="HATPase_C_sf"/>
</dbReference>
<keyword evidence="7" id="KW-1133">Transmembrane helix</keyword>
<keyword evidence="4" id="KW-0902">Two-component regulatory system</keyword>
<organism evidence="10 11">
    <name type="scientific">Mariniflexile aquimaris</name>
    <dbReference type="NCBI Taxonomy" id="881009"/>
    <lineage>
        <taxon>Bacteria</taxon>
        <taxon>Pseudomonadati</taxon>
        <taxon>Bacteroidota</taxon>
        <taxon>Flavobacteriia</taxon>
        <taxon>Flavobacteriales</taxon>
        <taxon>Flavobacteriaceae</taxon>
        <taxon>Mariniflexile</taxon>
    </lineage>
</organism>
<keyword evidence="7" id="KW-0812">Transmembrane</keyword>
<comment type="caution">
    <text evidence="10">The sequence shown here is derived from an EMBL/GenBank/DDBJ whole genome shotgun (WGS) entry which is preliminary data.</text>
</comment>
<dbReference type="InterPro" id="IPR011006">
    <property type="entry name" value="CheY-like_superfamily"/>
</dbReference>
<protein>
    <recommendedName>
        <fullName evidence="2">histidine kinase</fullName>
        <ecNumber evidence="2">2.7.13.3</ecNumber>
    </recommendedName>
</protein>
<keyword evidence="10" id="KW-0067">ATP-binding</keyword>
<evidence type="ECO:0000259" key="9">
    <source>
        <dbReference type="PROSITE" id="PS50110"/>
    </source>
</evidence>
<dbReference type="CDD" id="cd17546">
    <property type="entry name" value="REC_hyHK_CKI1_RcsC-like"/>
    <property type="match status" value="1"/>
</dbReference>
<feature type="repeat" description="TPR" evidence="6">
    <location>
        <begin position="108"/>
        <end position="141"/>
    </location>
</feature>
<dbReference type="GO" id="GO:0005524">
    <property type="term" value="F:ATP binding"/>
    <property type="evidence" value="ECO:0007669"/>
    <property type="project" value="UniProtKB-KW"/>
</dbReference>
<evidence type="ECO:0000256" key="7">
    <source>
        <dbReference type="SAM" id="Phobius"/>
    </source>
</evidence>
<dbReference type="Pfam" id="PF00512">
    <property type="entry name" value="HisKA"/>
    <property type="match status" value="1"/>
</dbReference>
<feature type="transmembrane region" description="Helical" evidence="7">
    <location>
        <begin position="320"/>
        <end position="339"/>
    </location>
</feature>
<dbReference type="PROSITE" id="PS50109">
    <property type="entry name" value="HIS_KIN"/>
    <property type="match status" value="1"/>
</dbReference>
<gene>
    <name evidence="10" type="ORF">ACFQ0I_13440</name>
</gene>
<keyword evidence="7" id="KW-0472">Membrane</keyword>
<dbReference type="SUPFAM" id="SSF48452">
    <property type="entry name" value="TPR-like"/>
    <property type="match status" value="1"/>
</dbReference>
<dbReference type="InterPro" id="IPR004358">
    <property type="entry name" value="Sig_transdc_His_kin-like_C"/>
</dbReference>
<evidence type="ECO:0000256" key="1">
    <source>
        <dbReference type="ARBA" id="ARBA00000085"/>
    </source>
</evidence>
<dbReference type="Pfam" id="PF00072">
    <property type="entry name" value="Response_reg"/>
    <property type="match status" value="1"/>
</dbReference>
<dbReference type="PROSITE" id="PS50005">
    <property type="entry name" value="TPR"/>
    <property type="match status" value="1"/>
</dbReference>
<keyword evidence="3 5" id="KW-0597">Phosphoprotein</keyword>
<sequence length="756" mass="86268">MKTNLTISFFFILTVSFSQNERKVISYIDSINSLASNHYKSNDITQSFNYLLKNVELSASIDDDYGNAQANFLLGNLYRYMGMPDEAAECYSKMLKSAKEVEDNYLIASSYLSLGEIYKLIKPMEAVIPYYKKALTYASKNNVRDENNIDKRQSILFDIHMKLSHIYMSVYQPNEAYMNLLAAEKNLDNNWFSKASLSYAYGLYYVNLKSFNLATRKFSDALAYVDKSKNDVEDLRKSILLKEIYKEQSVALASLGKVDDAYLALLNHDNYREKLIKAEKLKEEQNANSKFFMLQYKNIAQTANKELWLVQNKSNEIKSVVVYISVAAFILLILIFILVKNYRSKRRLSFILQERNRLLQIAKNEAEKSSKLKTDFISNVTHELRTPLYGVVGLTSLMLEKNSLNEEDQKLLKSLKYSGDYLLNLVNDILQMGKMESEKVELKNVSVNLREMVGSIIGSFEYRLQESNNEIHVLIDDSVPEVIMCDNVRLSQVLINLIGNSIKFTNNGKIWLRVILNNLRTDDADIRFEIEDNGSGIPKNMHKTIFENFTQLDENKNANYQGTGLGLSIVKKIVELFNSKIELSSDLGKGSVFSFNVTFQIDKNVLQDTKPSKKGKIVSLNQGYKILIAEDNKINQIVTKNLLKKENFICDVVENGLECVKAFKSNTYDLILMDINMPVMDGNQATQEIRKENSDIPIIALTAADIEEVKRNFGTIGYNGIITKPFDNCEFFQVINAHIQASIAKSKRVSTMVKVS</sequence>
<dbReference type="EMBL" id="JBHTIB010000014">
    <property type="protein sequence ID" value="MFD0836776.1"/>
    <property type="molecule type" value="Genomic_DNA"/>
</dbReference>
<dbReference type="Gene3D" id="3.30.565.10">
    <property type="entry name" value="Histidine kinase-like ATPase, C-terminal domain"/>
    <property type="match status" value="1"/>
</dbReference>
<accession>A0ABW3BUM9</accession>
<dbReference type="Gene3D" id="1.25.40.10">
    <property type="entry name" value="Tetratricopeptide repeat domain"/>
    <property type="match status" value="1"/>
</dbReference>
<feature type="domain" description="Histidine kinase" evidence="8">
    <location>
        <begin position="379"/>
        <end position="601"/>
    </location>
</feature>
<evidence type="ECO:0000256" key="4">
    <source>
        <dbReference type="ARBA" id="ARBA00023012"/>
    </source>
</evidence>
<dbReference type="CDD" id="cd16922">
    <property type="entry name" value="HATPase_EvgS-ArcB-TorS-like"/>
    <property type="match status" value="1"/>
</dbReference>
<dbReference type="PROSITE" id="PS50110">
    <property type="entry name" value="RESPONSE_REGULATORY"/>
    <property type="match status" value="1"/>
</dbReference>
<dbReference type="InterPro" id="IPR001789">
    <property type="entry name" value="Sig_transdc_resp-reg_receiver"/>
</dbReference>
<dbReference type="InterPro" id="IPR036097">
    <property type="entry name" value="HisK_dim/P_sf"/>
</dbReference>
<feature type="modified residue" description="4-aspartylphosphate" evidence="5">
    <location>
        <position position="674"/>
    </location>
</feature>
<dbReference type="InterPro" id="IPR011990">
    <property type="entry name" value="TPR-like_helical_dom_sf"/>
</dbReference>
<dbReference type="PANTHER" id="PTHR45339">
    <property type="entry name" value="HYBRID SIGNAL TRANSDUCTION HISTIDINE KINASE J"/>
    <property type="match status" value="1"/>
</dbReference>
<comment type="catalytic activity">
    <reaction evidence="1">
        <text>ATP + protein L-histidine = ADP + protein N-phospho-L-histidine.</text>
        <dbReference type="EC" id="2.7.13.3"/>
    </reaction>
</comment>
<dbReference type="SMART" id="SM00387">
    <property type="entry name" value="HATPase_c"/>
    <property type="match status" value="1"/>
</dbReference>
<dbReference type="PANTHER" id="PTHR45339:SF1">
    <property type="entry name" value="HYBRID SIGNAL TRANSDUCTION HISTIDINE KINASE J"/>
    <property type="match status" value="1"/>
</dbReference>
<dbReference type="SMART" id="SM00388">
    <property type="entry name" value="HisKA"/>
    <property type="match status" value="1"/>
</dbReference>
<dbReference type="Gene3D" id="1.10.287.130">
    <property type="match status" value="1"/>
</dbReference>
<dbReference type="RefSeq" id="WP_379943094.1">
    <property type="nucleotide sequence ID" value="NZ_JBHTIB010000014.1"/>
</dbReference>
<evidence type="ECO:0000259" key="8">
    <source>
        <dbReference type="PROSITE" id="PS50109"/>
    </source>
</evidence>
<dbReference type="InterPro" id="IPR019734">
    <property type="entry name" value="TPR_rpt"/>
</dbReference>